<reference evidence="1 2" key="1">
    <citation type="journal article" date="2020" name="Int. J. Syst. Evol. Microbiol.">
        <title>Reclassification of Streptomyces castelarensis and Streptomyces sporoclivatus as later heterotypic synonyms of Streptomyces antimycoticus.</title>
        <authorList>
            <person name="Komaki H."/>
            <person name="Tamura T."/>
        </authorList>
    </citation>
    <scope>NUCLEOTIDE SEQUENCE [LARGE SCALE GENOMIC DNA]</scope>
    <source>
        <strain evidence="1 2">NBRC 12839</strain>
    </source>
</reference>
<gene>
    <name evidence="1" type="ORF">SANT12839_005570</name>
</gene>
<dbReference type="Proteomes" id="UP000299290">
    <property type="component" value="Unassembled WGS sequence"/>
</dbReference>
<evidence type="ECO:0000313" key="1">
    <source>
        <dbReference type="EMBL" id="GDY39675.1"/>
    </source>
</evidence>
<accession>A0A4D4JSL3</accession>
<sequence length="86" mass="9155">MHDPAVTPFDEVLHDLPYALALGRVHTVDAGVGDPAADGDGDRAVSQRVDVRGLRVGAEQQGFVGPVWGGPLMALRVIRRMELRGA</sequence>
<evidence type="ECO:0000313" key="2">
    <source>
        <dbReference type="Proteomes" id="UP000299290"/>
    </source>
</evidence>
<protein>
    <submittedName>
        <fullName evidence="1">Uncharacterized protein</fullName>
    </submittedName>
</protein>
<organism evidence="1 2">
    <name type="scientific">Streptomyces antimycoticus</name>
    <dbReference type="NCBI Taxonomy" id="68175"/>
    <lineage>
        <taxon>Bacteria</taxon>
        <taxon>Bacillati</taxon>
        <taxon>Actinomycetota</taxon>
        <taxon>Actinomycetes</taxon>
        <taxon>Kitasatosporales</taxon>
        <taxon>Streptomycetaceae</taxon>
        <taxon>Streptomyces</taxon>
        <taxon>Streptomyces violaceusniger group</taxon>
    </lineage>
</organism>
<name>A0A4D4JSL3_9ACTN</name>
<comment type="caution">
    <text evidence="1">The sequence shown here is derived from an EMBL/GenBank/DDBJ whole genome shotgun (WGS) entry which is preliminary data.</text>
</comment>
<dbReference type="AlphaFoldDB" id="A0A4D4JSL3"/>
<proteinExistence type="predicted"/>
<keyword evidence="2" id="KW-1185">Reference proteome</keyword>
<dbReference type="EMBL" id="BJHV01000001">
    <property type="protein sequence ID" value="GDY39675.1"/>
    <property type="molecule type" value="Genomic_DNA"/>
</dbReference>